<reference evidence="4" key="1">
    <citation type="journal article" date="2014" name="Proc. Natl. Acad. Sci. U.S.A.">
        <title>Extensive sampling of basidiomycete genomes demonstrates inadequacy of the white-rot/brown-rot paradigm for wood decay fungi.</title>
        <authorList>
            <person name="Riley R."/>
            <person name="Salamov A.A."/>
            <person name="Brown D.W."/>
            <person name="Nagy L.G."/>
            <person name="Floudas D."/>
            <person name="Held B.W."/>
            <person name="Levasseur A."/>
            <person name="Lombard V."/>
            <person name="Morin E."/>
            <person name="Otillar R."/>
            <person name="Lindquist E.A."/>
            <person name="Sun H."/>
            <person name="LaButti K.M."/>
            <person name="Schmutz J."/>
            <person name="Jabbour D."/>
            <person name="Luo H."/>
            <person name="Baker S.E."/>
            <person name="Pisabarro A.G."/>
            <person name="Walton J.D."/>
            <person name="Blanchette R.A."/>
            <person name="Henrissat B."/>
            <person name="Martin F."/>
            <person name="Cullen D."/>
            <person name="Hibbett D.S."/>
            <person name="Grigoriev I.V."/>
        </authorList>
    </citation>
    <scope>NUCLEOTIDE SEQUENCE [LARGE SCALE GENOMIC DNA]</scope>
    <source>
        <strain evidence="4">PC15</strain>
    </source>
</reference>
<accession>A0A067NBW6</accession>
<dbReference type="CDD" id="cd00882">
    <property type="entry name" value="Ras_like_GTPase"/>
    <property type="match status" value="1"/>
</dbReference>
<dbReference type="EMBL" id="KL198011">
    <property type="protein sequence ID" value="KDQ24435.1"/>
    <property type="molecule type" value="Genomic_DNA"/>
</dbReference>
<evidence type="ECO:0000256" key="1">
    <source>
        <dbReference type="SAM" id="Coils"/>
    </source>
</evidence>
<dbReference type="Proteomes" id="UP000027073">
    <property type="component" value="Unassembled WGS sequence"/>
</dbReference>
<evidence type="ECO:0000313" key="3">
    <source>
        <dbReference type="EMBL" id="KDQ24435.1"/>
    </source>
</evidence>
<organism evidence="3 4">
    <name type="scientific">Pleurotus ostreatus (strain PC15)</name>
    <name type="common">Oyster mushroom</name>
    <dbReference type="NCBI Taxonomy" id="1137138"/>
    <lineage>
        <taxon>Eukaryota</taxon>
        <taxon>Fungi</taxon>
        <taxon>Dikarya</taxon>
        <taxon>Basidiomycota</taxon>
        <taxon>Agaricomycotina</taxon>
        <taxon>Agaricomycetes</taxon>
        <taxon>Agaricomycetidae</taxon>
        <taxon>Agaricales</taxon>
        <taxon>Pleurotineae</taxon>
        <taxon>Pleurotaceae</taxon>
        <taxon>Pleurotus</taxon>
    </lineage>
</organism>
<dbReference type="GO" id="GO:0005525">
    <property type="term" value="F:GTP binding"/>
    <property type="evidence" value="ECO:0007669"/>
    <property type="project" value="InterPro"/>
</dbReference>
<dbReference type="VEuPathDB" id="FungiDB:PLEOSDRAFT_1107368"/>
<gene>
    <name evidence="3" type="ORF">PLEOSDRAFT_1107368</name>
</gene>
<feature type="domain" description="G" evidence="2">
    <location>
        <begin position="17"/>
        <end position="91"/>
    </location>
</feature>
<dbReference type="InParanoid" id="A0A067NBW6"/>
<keyword evidence="1" id="KW-0175">Coiled coil</keyword>
<proteinExistence type="predicted"/>
<dbReference type="Gene3D" id="3.40.50.300">
    <property type="entry name" value="P-loop containing nucleotide triphosphate hydrolases"/>
    <property type="match status" value="1"/>
</dbReference>
<name>A0A067NBW6_PLEO1</name>
<dbReference type="Pfam" id="PF01926">
    <property type="entry name" value="MMR_HSR1"/>
    <property type="match status" value="1"/>
</dbReference>
<evidence type="ECO:0000259" key="2">
    <source>
        <dbReference type="Pfam" id="PF01926"/>
    </source>
</evidence>
<dbReference type="STRING" id="1137138.A0A067NBW6"/>
<dbReference type="InterPro" id="IPR027417">
    <property type="entry name" value="P-loop_NTPase"/>
</dbReference>
<dbReference type="AlphaFoldDB" id="A0A067NBW6"/>
<protein>
    <recommendedName>
        <fullName evidence="2">G domain-containing protein</fullName>
    </recommendedName>
</protein>
<dbReference type="SUPFAM" id="SSF52540">
    <property type="entry name" value="P-loop containing nucleoside triphosphate hydrolases"/>
    <property type="match status" value="1"/>
</dbReference>
<dbReference type="InterPro" id="IPR006073">
    <property type="entry name" value="GTP-bd"/>
</dbReference>
<evidence type="ECO:0000313" key="4">
    <source>
        <dbReference type="Proteomes" id="UP000027073"/>
    </source>
</evidence>
<feature type="coiled-coil region" evidence="1">
    <location>
        <begin position="276"/>
        <end position="357"/>
    </location>
</feature>
<dbReference type="HOGENOM" id="CLU_018003_1_1_1"/>
<dbReference type="OrthoDB" id="8954335at2759"/>
<sequence length="383" mass="42287">MQNNRRAGSGGQPDVLIAIMGATGSGKTTFANMASGDDLLVGAGLRSCTNDVQICRPFELDGRRVTLVDTPGFDDTTKSDTDVLAMIAAFLTASYEQGKTLSGIIYLHRISDFRMSGLSTRNFRMLRHLCGEKTLKNLAVVTNMWGEVPAAVGEAREAELASQDLFFKPALDKGATLLRHINTLDSAMNVLRYIIGNTPLPLQIQSEMVDSGMALSETAAGGELRAELAALINKHEQEIRTLKSEMDEGVYYIPQRIPWANSLLHTALRLKDQELRDELGVEISKLQSEANRIQRDAQDMASRYESEKNRLEAQIRAAAEAARVEQARLTREYEGKLGELERKIREGANNQEVLELRKKILQLETQIANTPSRGGRRGGCVIL</sequence>